<feature type="binding site" evidence="13">
    <location>
        <position position="390"/>
    </location>
    <ligand>
        <name>ATP</name>
        <dbReference type="ChEBI" id="CHEBI:30616"/>
    </ligand>
</feature>
<dbReference type="Gene3D" id="3.40.50.1760">
    <property type="entry name" value="Glutathione synthase, substrate-binding domain superfamily, eukaryotic"/>
    <property type="match status" value="1"/>
</dbReference>
<comment type="catalytic activity">
    <reaction evidence="11">
        <text>gamma-L-glutamyl-L-cysteine + glycine + ATP = glutathione + ADP + phosphate + H(+)</text>
        <dbReference type="Rhea" id="RHEA:13557"/>
        <dbReference type="ChEBI" id="CHEBI:15378"/>
        <dbReference type="ChEBI" id="CHEBI:30616"/>
        <dbReference type="ChEBI" id="CHEBI:43474"/>
        <dbReference type="ChEBI" id="CHEBI:57305"/>
        <dbReference type="ChEBI" id="CHEBI:57925"/>
        <dbReference type="ChEBI" id="CHEBI:58173"/>
        <dbReference type="ChEBI" id="CHEBI:456216"/>
        <dbReference type="EC" id="6.3.2.3"/>
    </reaction>
    <physiologicalReaction direction="left-to-right" evidence="11">
        <dbReference type="Rhea" id="RHEA:13558"/>
    </physiologicalReaction>
</comment>
<dbReference type="GO" id="GO:0000287">
    <property type="term" value="F:magnesium ion binding"/>
    <property type="evidence" value="ECO:0007669"/>
    <property type="project" value="UniProtKB-UniRule"/>
</dbReference>
<evidence type="ECO:0000256" key="9">
    <source>
        <dbReference type="ARBA" id="ARBA00022840"/>
    </source>
</evidence>
<feature type="domain" description="Glutathione synthase substrate-binding" evidence="15">
    <location>
        <begin position="214"/>
        <end position="317"/>
    </location>
</feature>
<organism evidence="16 17">
    <name type="scientific">Mesorhabditis belari</name>
    <dbReference type="NCBI Taxonomy" id="2138241"/>
    <lineage>
        <taxon>Eukaryota</taxon>
        <taxon>Metazoa</taxon>
        <taxon>Ecdysozoa</taxon>
        <taxon>Nematoda</taxon>
        <taxon>Chromadorea</taxon>
        <taxon>Rhabditida</taxon>
        <taxon>Rhabditina</taxon>
        <taxon>Rhabditomorpha</taxon>
        <taxon>Rhabditoidea</taxon>
        <taxon>Rhabditidae</taxon>
        <taxon>Mesorhabditinae</taxon>
        <taxon>Mesorhabditis</taxon>
    </lineage>
</organism>
<dbReference type="Gene3D" id="3.30.1490.80">
    <property type="match status" value="1"/>
</dbReference>
<dbReference type="WBParaSite" id="MBELARI_LOCUS15137">
    <property type="protein sequence ID" value="MBELARI_LOCUS15137"/>
    <property type="gene ID" value="MBELARI_LOCUS15137"/>
</dbReference>
<dbReference type="GO" id="GO:0043295">
    <property type="term" value="F:glutathione binding"/>
    <property type="evidence" value="ECO:0007669"/>
    <property type="project" value="UniProtKB-UniRule"/>
</dbReference>
<evidence type="ECO:0000256" key="11">
    <source>
        <dbReference type="ARBA" id="ARBA00048871"/>
    </source>
</evidence>
<keyword evidence="9 12" id="KW-0067">ATP-binding</keyword>
<evidence type="ECO:0000313" key="17">
    <source>
        <dbReference type="WBParaSite" id="MBELARI_LOCUS15137"/>
    </source>
</evidence>
<dbReference type="InterPro" id="IPR016185">
    <property type="entry name" value="PreATP-grasp_dom_sf"/>
</dbReference>
<dbReference type="NCBIfam" id="TIGR01986">
    <property type="entry name" value="glut_syn_euk"/>
    <property type="match status" value="1"/>
</dbReference>
<dbReference type="GO" id="GO:0004363">
    <property type="term" value="F:glutathione synthase activity"/>
    <property type="evidence" value="ECO:0007669"/>
    <property type="project" value="UniProtKB-UniRule"/>
</dbReference>
<evidence type="ECO:0000313" key="16">
    <source>
        <dbReference type="Proteomes" id="UP000887575"/>
    </source>
</evidence>
<name>A0AAF3J471_9BILA</name>
<comment type="similarity">
    <text evidence="2 12">Belongs to the eukaryotic GSH synthase family.</text>
</comment>
<feature type="binding site" evidence="13">
    <location>
        <begin position="379"/>
        <end position="388"/>
    </location>
    <ligand>
        <name>ATP</name>
        <dbReference type="ChEBI" id="CHEBI:30616"/>
    </ligand>
</feature>
<evidence type="ECO:0000256" key="2">
    <source>
        <dbReference type="ARBA" id="ARBA00010385"/>
    </source>
</evidence>
<feature type="binding site" evidence="13">
    <location>
        <position position="473"/>
    </location>
    <ligand>
        <name>ATP</name>
        <dbReference type="ChEBI" id="CHEBI:30616"/>
    </ligand>
</feature>
<dbReference type="Proteomes" id="UP000887575">
    <property type="component" value="Unassembled WGS sequence"/>
</dbReference>
<reference evidence="17" key="1">
    <citation type="submission" date="2024-02" db="UniProtKB">
        <authorList>
            <consortium name="WormBaseParasite"/>
        </authorList>
    </citation>
    <scope>IDENTIFICATION</scope>
</reference>
<feature type="binding site" evidence="13">
    <location>
        <position position="465"/>
    </location>
    <ligand>
        <name>substrate</name>
    </ligand>
</feature>
<keyword evidence="16" id="KW-1185">Reference proteome</keyword>
<evidence type="ECO:0000256" key="4">
    <source>
        <dbReference type="ARBA" id="ARBA00020821"/>
    </source>
</evidence>
<feature type="binding site" evidence="13">
    <location>
        <position position="439"/>
    </location>
    <ligand>
        <name>ATP</name>
        <dbReference type="ChEBI" id="CHEBI:30616"/>
    </ligand>
</feature>
<dbReference type="Gene3D" id="3.30.1490.50">
    <property type="match status" value="1"/>
</dbReference>
<dbReference type="InterPro" id="IPR014049">
    <property type="entry name" value="Glutathione_synthase_N_euk"/>
</dbReference>
<dbReference type="PANTHER" id="PTHR11130">
    <property type="entry name" value="GLUTATHIONE SYNTHETASE"/>
    <property type="match status" value="1"/>
</dbReference>
<evidence type="ECO:0000256" key="10">
    <source>
        <dbReference type="ARBA" id="ARBA00022842"/>
    </source>
</evidence>
<evidence type="ECO:0000259" key="15">
    <source>
        <dbReference type="Pfam" id="PF03199"/>
    </source>
</evidence>
<dbReference type="SUPFAM" id="SSF56059">
    <property type="entry name" value="Glutathione synthetase ATP-binding domain-like"/>
    <property type="match status" value="1"/>
</dbReference>
<evidence type="ECO:0000256" key="6">
    <source>
        <dbReference type="ARBA" id="ARBA00022684"/>
    </source>
</evidence>
<feature type="binding site" evidence="14">
    <location>
        <position position="383"/>
    </location>
    <ligand>
        <name>Mg(2+)</name>
        <dbReference type="ChEBI" id="CHEBI:18420"/>
    </ligand>
</feature>
<evidence type="ECO:0000256" key="13">
    <source>
        <dbReference type="PIRSR" id="PIRSR001558-1"/>
    </source>
</evidence>
<dbReference type="PANTHER" id="PTHR11130:SF0">
    <property type="entry name" value="GLUTATHIONE SYNTHETASE"/>
    <property type="match status" value="1"/>
</dbReference>
<keyword evidence="10 12" id="KW-0460">Magnesium</keyword>
<protein>
    <recommendedName>
        <fullName evidence="4 12">Glutathione synthetase</fullName>
        <shortName evidence="12">GSH-S</shortName>
        <ecNumber evidence="3 12">6.3.2.3</ecNumber>
    </recommendedName>
</protein>
<dbReference type="GO" id="GO:0005829">
    <property type="term" value="C:cytosol"/>
    <property type="evidence" value="ECO:0007669"/>
    <property type="project" value="TreeGrafter"/>
</dbReference>
<dbReference type="Gene3D" id="3.30.470.20">
    <property type="entry name" value="ATP-grasp fold, B domain"/>
    <property type="match status" value="1"/>
</dbReference>
<evidence type="ECO:0000256" key="3">
    <source>
        <dbReference type="ARBA" id="ARBA00012214"/>
    </source>
</evidence>
<sequence length="499" mass="56461">MEQKRRILLADYPLLPLDEEVVEKLHGDALDWAHANGLVMRTREARDRSDVCMTAPFALLPSPFPRELFQHAVKVQNDIARLYLQLAHERDFLMKCHAQVIKTDDFTRKMVEIYEKVMDEGLVQPFTLAIQRSDYMAHKDSFGSELSLKQIEVNNIASSMGGHAERVTRLHRRHLAELGYQLDEISSACPDNEPISMIGEALHKAWTIYGKKDACILVVVENVNQNQIDQRLVEYDLEKRGIGSRLVHRQTLTQCYESLTLDSEKRLLYKNNTEVAVIYFRSGYSPEHYPTDREWDARLMMERSQAIRTPWIGLQLANTKKVQQVLAEDGVVERFSASPRIAASLRSTFAGLWPLNSNDPSIKKIVTLAEKNPHCFVLKPQLEGGAGNYYGDEIAEKLRSLSIEEKDAHILMERLSPDVVKNYLIRANQPVLLADVVGELGIYGYAYGVHGDREIIARTGGHILRSKGKDVNEGGVAVGAAVIDSPFLYDLISNVDRPQ</sequence>
<proteinExistence type="inferred from homology"/>
<evidence type="ECO:0000256" key="8">
    <source>
        <dbReference type="ARBA" id="ARBA00022741"/>
    </source>
</evidence>
<dbReference type="GO" id="GO:0005524">
    <property type="term" value="F:ATP binding"/>
    <property type="evidence" value="ECO:0007669"/>
    <property type="project" value="UniProtKB-UniRule"/>
</dbReference>
<keyword evidence="6 12" id="KW-0317">Glutathione biosynthesis</keyword>
<dbReference type="InterPro" id="IPR005615">
    <property type="entry name" value="Glutathione_synthase"/>
</dbReference>
<comment type="pathway">
    <text evidence="1 12">Sulfur metabolism; glutathione biosynthesis; glutathione from L-cysteine and L-glutamate: step 2/2.</text>
</comment>
<keyword evidence="5 12" id="KW-0436">Ligase</keyword>
<dbReference type="FunFam" id="3.40.50.1760:FF:000006">
    <property type="entry name" value="Glutathione synthetase"/>
    <property type="match status" value="1"/>
</dbReference>
<evidence type="ECO:0000256" key="1">
    <source>
        <dbReference type="ARBA" id="ARBA00004965"/>
    </source>
</evidence>
<evidence type="ECO:0000256" key="12">
    <source>
        <dbReference type="PIRNR" id="PIRNR001558"/>
    </source>
</evidence>
<feature type="binding site" evidence="13">
    <location>
        <position position="152"/>
    </location>
    <ligand>
        <name>ATP</name>
        <dbReference type="ChEBI" id="CHEBI:30616"/>
    </ligand>
</feature>
<dbReference type="SUPFAM" id="SSF52440">
    <property type="entry name" value="PreATP-grasp domain"/>
    <property type="match status" value="1"/>
</dbReference>
<dbReference type="InterPro" id="IPR004887">
    <property type="entry name" value="GSH_synth_subst-bd"/>
</dbReference>
<comment type="cofactor">
    <cofactor evidence="12 14">
        <name>Mg(2+)</name>
        <dbReference type="ChEBI" id="CHEBI:18420"/>
    </cofactor>
    <text evidence="12 14">Binds 1 Mg(2+) ion per subunit.</text>
</comment>
<feature type="binding site" evidence="14">
    <location>
        <position position="154"/>
    </location>
    <ligand>
        <name>Mg(2+)</name>
        <dbReference type="ChEBI" id="CHEBI:18420"/>
    </ligand>
</feature>
<dbReference type="Pfam" id="PF03917">
    <property type="entry name" value="GSH_synth_ATP"/>
    <property type="match status" value="1"/>
</dbReference>
<dbReference type="InterPro" id="IPR037013">
    <property type="entry name" value="GSH-S_sub-bd_sf"/>
</dbReference>
<evidence type="ECO:0000256" key="14">
    <source>
        <dbReference type="PIRSR" id="PIRSR001558-2"/>
    </source>
</evidence>
<evidence type="ECO:0000256" key="7">
    <source>
        <dbReference type="ARBA" id="ARBA00022723"/>
    </source>
</evidence>
<accession>A0AAF3J471</accession>
<feature type="binding site" evidence="13">
    <location>
        <position position="320"/>
    </location>
    <ligand>
        <name>ATP</name>
        <dbReference type="ChEBI" id="CHEBI:30616"/>
    </ligand>
</feature>
<keyword evidence="7 12" id="KW-0479">Metal-binding</keyword>
<dbReference type="Gene3D" id="1.10.1080.10">
    <property type="entry name" value="Glutathione Synthetase, Chain A, domain 3"/>
    <property type="match status" value="1"/>
</dbReference>
<feature type="binding site" evidence="14">
    <location>
        <position position="152"/>
    </location>
    <ligand>
        <name>Mg(2+)</name>
        <dbReference type="ChEBI" id="CHEBI:18420"/>
    </ligand>
</feature>
<dbReference type="Pfam" id="PF03199">
    <property type="entry name" value="GSH_synthase"/>
    <property type="match status" value="1"/>
</dbReference>
<evidence type="ECO:0000256" key="5">
    <source>
        <dbReference type="ARBA" id="ARBA00022598"/>
    </source>
</evidence>
<feature type="binding site" evidence="13">
    <location>
        <position position="467"/>
    </location>
    <ligand>
        <name>ATP</name>
        <dbReference type="ChEBI" id="CHEBI:30616"/>
    </ligand>
</feature>
<dbReference type="InterPro" id="IPR014042">
    <property type="entry name" value="Glutathione_synthase_a-hlx"/>
</dbReference>
<keyword evidence="8 12" id="KW-0547">Nucleotide-binding</keyword>
<dbReference type="AlphaFoldDB" id="A0AAF3J471"/>
<dbReference type="EC" id="6.3.2.3" evidence="3 12"/>
<feature type="binding site" evidence="13">
    <location>
        <position position="230"/>
    </location>
    <ligand>
        <name>substrate</name>
    </ligand>
</feature>
<dbReference type="PIRSF" id="PIRSF001558">
    <property type="entry name" value="GSHase"/>
    <property type="match status" value="1"/>
</dbReference>
<feature type="binding site" evidence="13">
    <location>
        <position position="132"/>
    </location>
    <ligand>
        <name>substrate</name>
    </ligand>
</feature>
<dbReference type="InterPro" id="IPR014709">
    <property type="entry name" value="Glutathione_synthase_C_euk"/>
</dbReference>